<dbReference type="CDD" id="cd02440">
    <property type="entry name" value="AdoMet_MTases"/>
    <property type="match status" value="1"/>
</dbReference>
<dbReference type="Pfam" id="PF13649">
    <property type="entry name" value="Methyltransf_25"/>
    <property type="match status" value="1"/>
</dbReference>
<dbReference type="PANTHER" id="PTHR43591">
    <property type="entry name" value="METHYLTRANSFERASE"/>
    <property type="match status" value="1"/>
</dbReference>
<dbReference type="GO" id="GO:0032259">
    <property type="term" value="P:methylation"/>
    <property type="evidence" value="ECO:0007669"/>
    <property type="project" value="UniProtKB-KW"/>
</dbReference>
<keyword evidence="2" id="KW-0489">Methyltransferase</keyword>
<dbReference type="PANTHER" id="PTHR43591:SF110">
    <property type="entry name" value="RHODANESE DOMAIN-CONTAINING PROTEIN"/>
    <property type="match status" value="1"/>
</dbReference>
<sequence>MKGQPEWPVAFFDDDYLRIYRPMFTEETTRREVDFIESAVALGPGASVLDLACGIGRHAIGMALRGYRVTGLDFNPRYLEMAAAGAAAASVRVDWVVGDMRALGFSRPFEAVYSYFTSFGYFSDADNERVIANIARVLRPGGRFLIDMANREWVLTHPQQRTWNQREDGALLMEEVSLDLKASRIISRQMLIEPGAEARVTKEYNLRTYTCAELSALLARHGLEVEGVWGGPDRSEYSTDSRRLILLAARQGADGGRG</sequence>
<gene>
    <name evidence="2" type="ORF">E6K73_03770</name>
</gene>
<dbReference type="AlphaFoldDB" id="A0A538SL74"/>
<evidence type="ECO:0000313" key="3">
    <source>
        <dbReference type="Proteomes" id="UP000320184"/>
    </source>
</evidence>
<organism evidence="2 3">
    <name type="scientific">Eiseniibacteriota bacterium</name>
    <dbReference type="NCBI Taxonomy" id="2212470"/>
    <lineage>
        <taxon>Bacteria</taxon>
        <taxon>Candidatus Eiseniibacteriota</taxon>
    </lineage>
</organism>
<dbReference type="InterPro" id="IPR029063">
    <property type="entry name" value="SAM-dependent_MTases_sf"/>
</dbReference>
<evidence type="ECO:0000313" key="2">
    <source>
        <dbReference type="EMBL" id="TMQ52120.1"/>
    </source>
</evidence>
<name>A0A538SL74_UNCEI</name>
<dbReference type="Gene3D" id="2.20.25.110">
    <property type="entry name" value="S-adenosyl-L-methionine-dependent methyltransferases"/>
    <property type="match status" value="1"/>
</dbReference>
<dbReference type="Gene3D" id="3.40.50.150">
    <property type="entry name" value="Vaccinia Virus protein VP39"/>
    <property type="match status" value="1"/>
</dbReference>
<dbReference type="Proteomes" id="UP000320184">
    <property type="component" value="Unassembled WGS sequence"/>
</dbReference>
<accession>A0A538SL74</accession>
<evidence type="ECO:0000259" key="1">
    <source>
        <dbReference type="Pfam" id="PF13649"/>
    </source>
</evidence>
<reference evidence="2 3" key="1">
    <citation type="journal article" date="2019" name="Nat. Microbiol.">
        <title>Mediterranean grassland soil C-N compound turnover is dependent on rainfall and depth, and is mediated by genomically divergent microorganisms.</title>
        <authorList>
            <person name="Diamond S."/>
            <person name="Andeer P.F."/>
            <person name="Li Z."/>
            <person name="Crits-Christoph A."/>
            <person name="Burstein D."/>
            <person name="Anantharaman K."/>
            <person name="Lane K.R."/>
            <person name="Thomas B.C."/>
            <person name="Pan C."/>
            <person name="Northen T.R."/>
            <person name="Banfield J.F."/>
        </authorList>
    </citation>
    <scope>NUCLEOTIDE SEQUENCE [LARGE SCALE GENOMIC DNA]</scope>
    <source>
        <strain evidence="2">WS_3</strain>
    </source>
</reference>
<dbReference type="InterPro" id="IPR041698">
    <property type="entry name" value="Methyltransf_25"/>
</dbReference>
<dbReference type="EMBL" id="VBOT01000044">
    <property type="protein sequence ID" value="TMQ52120.1"/>
    <property type="molecule type" value="Genomic_DNA"/>
</dbReference>
<proteinExistence type="predicted"/>
<feature type="domain" description="Methyltransferase" evidence="1">
    <location>
        <begin position="48"/>
        <end position="142"/>
    </location>
</feature>
<protein>
    <submittedName>
        <fullName evidence="2">Class I SAM-dependent methyltransferase</fullName>
    </submittedName>
</protein>
<dbReference type="SUPFAM" id="SSF53335">
    <property type="entry name" value="S-adenosyl-L-methionine-dependent methyltransferases"/>
    <property type="match status" value="1"/>
</dbReference>
<dbReference type="GO" id="GO:0008168">
    <property type="term" value="F:methyltransferase activity"/>
    <property type="evidence" value="ECO:0007669"/>
    <property type="project" value="UniProtKB-KW"/>
</dbReference>
<comment type="caution">
    <text evidence="2">The sequence shown here is derived from an EMBL/GenBank/DDBJ whole genome shotgun (WGS) entry which is preliminary data.</text>
</comment>
<keyword evidence="2" id="KW-0808">Transferase</keyword>